<keyword evidence="4" id="KW-1185">Reference proteome</keyword>
<sequence length="239" mass="26975">PHARLRWGPAHERGRGRTKEKKVRRTWRRRDHRSPREDVIDEGGVVDAAIGILLPRHQAVHLVLGHPLAERGQDMPELRPHDGAVALLVEDPEAFHEVLKISLVLGAGDVLEHGQEGLKVQHLDVHVLRARLAQDLQHVGVGGVLAQRAHHVTALGEGDLHLARWRAVEQRERLLELLNLVGGELHGDALWVKLGLLWGLWLRLGGFGGGRRLLLWFRLFGLWLLGFYFLGSHDVRIRI</sequence>
<name>A0A9D3M1J6_ANGAN</name>
<keyword evidence="2" id="KW-0812">Transmembrane</keyword>
<proteinExistence type="predicted"/>
<dbReference type="AlphaFoldDB" id="A0A9D3M1J6"/>
<evidence type="ECO:0000256" key="1">
    <source>
        <dbReference type="SAM" id="MobiDB-lite"/>
    </source>
</evidence>
<evidence type="ECO:0000313" key="3">
    <source>
        <dbReference type="EMBL" id="KAG5840887.1"/>
    </source>
</evidence>
<evidence type="ECO:0000313" key="4">
    <source>
        <dbReference type="Proteomes" id="UP001044222"/>
    </source>
</evidence>
<feature type="non-terminal residue" evidence="3">
    <location>
        <position position="1"/>
    </location>
</feature>
<protein>
    <submittedName>
        <fullName evidence="3">Uncharacterized protein</fullName>
    </submittedName>
</protein>
<gene>
    <name evidence="3" type="ORF">ANANG_G00193480</name>
</gene>
<feature type="region of interest" description="Disordered" evidence="1">
    <location>
        <begin position="1"/>
        <end position="35"/>
    </location>
</feature>
<evidence type="ECO:0000256" key="2">
    <source>
        <dbReference type="SAM" id="Phobius"/>
    </source>
</evidence>
<feature type="compositionally biased region" description="Basic residues" evidence="1">
    <location>
        <begin position="18"/>
        <end position="33"/>
    </location>
</feature>
<dbReference type="EMBL" id="JAFIRN010000010">
    <property type="protein sequence ID" value="KAG5840887.1"/>
    <property type="molecule type" value="Genomic_DNA"/>
</dbReference>
<feature type="transmembrane region" description="Helical" evidence="2">
    <location>
        <begin position="213"/>
        <end position="231"/>
    </location>
</feature>
<reference evidence="3" key="1">
    <citation type="submission" date="2021-01" db="EMBL/GenBank/DDBJ databases">
        <title>A chromosome-scale assembly of European eel, Anguilla anguilla.</title>
        <authorList>
            <person name="Henkel C."/>
            <person name="Jong-Raadsen S.A."/>
            <person name="Dufour S."/>
            <person name="Weltzien F.-A."/>
            <person name="Palstra A.P."/>
            <person name="Pelster B."/>
            <person name="Spaink H.P."/>
            <person name="Van Den Thillart G.E."/>
            <person name="Jansen H."/>
            <person name="Zahm M."/>
            <person name="Klopp C."/>
            <person name="Cedric C."/>
            <person name="Louis A."/>
            <person name="Berthelot C."/>
            <person name="Parey E."/>
            <person name="Roest Crollius H."/>
            <person name="Montfort J."/>
            <person name="Robinson-Rechavi M."/>
            <person name="Bucao C."/>
            <person name="Bouchez O."/>
            <person name="Gislard M."/>
            <person name="Lluch J."/>
            <person name="Milhes M."/>
            <person name="Lampietro C."/>
            <person name="Lopez Roques C."/>
            <person name="Donnadieu C."/>
            <person name="Braasch I."/>
            <person name="Desvignes T."/>
            <person name="Postlethwait J."/>
            <person name="Bobe J."/>
            <person name="Guiguen Y."/>
            <person name="Dirks R."/>
        </authorList>
    </citation>
    <scope>NUCLEOTIDE SEQUENCE</scope>
    <source>
        <strain evidence="3">Tag_6206</strain>
        <tissue evidence="3">Liver</tissue>
    </source>
</reference>
<comment type="caution">
    <text evidence="3">The sequence shown here is derived from an EMBL/GenBank/DDBJ whole genome shotgun (WGS) entry which is preliminary data.</text>
</comment>
<keyword evidence="2" id="KW-1133">Transmembrane helix</keyword>
<keyword evidence="2" id="KW-0472">Membrane</keyword>
<accession>A0A9D3M1J6</accession>
<organism evidence="3 4">
    <name type="scientific">Anguilla anguilla</name>
    <name type="common">European freshwater eel</name>
    <name type="synonym">Muraena anguilla</name>
    <dbReference type="NCBI Taxonomy" id="7936"/>
    <lineage>
        <taxon>Eukaryota</taxon>
        <taxon>Metazoa</taxon>
        <taxon>Chordata</taxon>
        <taxon>Craniata</taxon>
        <taxon>Vertebrata</taxon>
        <taxon>Euteleostomi</taxon>
        <taxon>Actinopterygii</taxon>
        <taxon>Neopterygii</taxon>
        <taxon>Teleostei</taxon>
        <taxon>Anguilliformes</taxon>
        <taxon>Anguillidae</taxon>
        <taxon>Anguilla</taxon>
    </lineage>
</organism>
<dbReference type="Proteomes" id="UP001044222">
    <property type="component" value="Chromosome 10"/>
</dbReference>